<feature type="transmembrane region" description="Helical" evidence="6">
    <location>
        <begin position="35"/>
        <end position="55"/>
    </location>
</feature>
<sequence>MKKLWKLWFIIVSLLFVGLLVFSFMSFFYNKCNTLYILNFIFAFLVFAIYIYFIFRMRFFDFNNFPYVKILDTSVIIDGRIVDILKTNFIEGKIIIPRFILKELQQLADSSESLKKNRGRFGLDNLNQIRKELGDQVVIVDMDFPKIQSVDSKLVKLAKLLKGKIVTNDYGLNKLAKIEGITVLNINELSNAVKPIYLPGEELTLNIVKEGKEAGQGVAYLEDGTMVVVENGRKYIGQTVKVVVTSVFQTAAGRLIFGRVREDKDHWKK</sequence>
<dbReference type="GO" id="GO:0016740">
    <property type="term" value="F:transferase activity"/>
    <property type="evidence" value="ECO:0007669"/>
    <property type="project" value="UniProtKB-KW"/>
</dbReference>
<evidence type="ECO:0000256" key="6">
    <source>
        <dbReference type="SAM" id="Phobius"/>
    </source>
</evidence>
<gene>
    <name evidence="8" type="ORF">ENW00_04805</name>
</gene>
<dbReference type="PROSITE" id="PS50926">
    <property type="entry name" value="TRAM"/>
    <property type="match status" value="1"/>
</dbReference>
<evidence type="ECO:0000313" key="8">
    <source>
        <dbReference type="EMBL" id="HFX13469.1"/>
    </source>
</evidence>
<proteinExistence type="predicted"/>
<evidence type="ECO:0000256" key="3">
    <source>
        <dbReference type="ARBA" id="ARBA00022722"/>
    </source>
</evidence>
<evidence type="ECO:0000256" key="4">
    <source>
        <dbReference type="ARBA" id="ARBA00022801"/>
    </source>
</evidence>
<dbReference type="Gene3D" id="3.40.50.1010">
    <property type="entry name" value="5'-nuclease"/>
    <property type="match status" value="1"/>
</dbReference>
<dbReference type="InterPro" id="IPR002716">
    <property type="entry name" value="PIN_dom"/>
</dbReference>
<reference evidence="8" key="1">
    <citation type="journal article" date="2020" name="mSystems">
        <title>Genome- and Community-Level Interaction Insights into Carbon Utilization and Element Cycling Functions of Hydrothermarchaeota in Hydrothermal Sediment.</title>
        <authorList>
            <person name="Zhou Z."/>
            <person name="Liu Y."/>
            <person name="Xu W."/>
            <person name="Pan J."/>
            <person name="Luo Z.H."/>
            <person name="Li M."/>
        </authorList>
    </citation>
    <scope>NUCLEOTIDE SEQUENCE [LARGE SCALE GENOMIC DNA]</scope>
    <source>
        <strain evidence="8">SpSt-81</strain>
    </source>
</reference>
<feature type="domain" description="TRAM" evidence="7">
    <location>
        <begin position="196"/>
        <end position="257"/>
    </location>
</feature>
<dbReference type="SUPFAM" id="SSF88723">
    <property type="entry name" value="PIN domain-like"/>
    <property type="match status" value="1"/>
</dbReference>
<keyword evidence="6" id="KW-1133">Transmembrane helix</keyword>
<keyword evidence="6" id="KW-0812">Transmembrane</keyword>
<dbReference type="Gene3D" id="2.40.50.140">
    <property type="entry name" value="Nucleic acid-binding proteins"/>
    <property type="match status" value="1"/>
</dbReference>
<keyword evidence="3" id="KW-0540">Nuclease</keyword>
<evidence type="ECO:0000256" key="5">
    <source>
        <dbReference type="ARBA" id="ARBA00022842"/>
    </source>
</evidence>
<dbReference type="CDD" id="cd09877">
    <property type="entry name" value="PIN_YacL-like"/>
    <property type="match status" value="1"/>
</dbReference>
<dbReference type="PANTHER" id="PTHR11603">
    <property type="entry name" value="AAA FAMILY ATPASE"/>
    <property type="match status" value="1"/>
</dbReference>
<dbReference type="SMART" id="SM00670">
    <property type="entry name" value="PINc"/>
    <property type="match status" value="1"/>
</dbReference>
<dbReference type="InterPro" id="IPR052041">
    <property type="entry name" value="Nucleic_acid_metab_PIN/TRAM"/>
</dbReference>
<keyword evidence="5" id="KW-0460">Magnesium</keyword>
<dbReference type="InterPro" id="IPR012340">
    <property type="entry name" value="NA-bd_OB-fold"/>
</dbReference>
<dbReference type="InterPro" id="IPR029060">
    <property type="entry name" value="PIN-like_dom_sf"/>
</dbReference>
<name>A0A7C3MJZ9_DICTH</name>
<evidence type="ECO:0000256" key="1">
    <source>
        <dbReference type="ARBA" id="ARBA00001946"/>
    </source>
</evidence>
<dbReference type="GO" id="GO:0016787">
    <property type="term" value="F:hydrolase activity"/>
    <property type="evidence" value="ECO:0007669"/>
    <property type="project" value="UniProtKB-KW"/>
</dbReference>
<organism evidence="8">
    <name type="scientific">Dictyoglomus thermophilum</name>
    <dbReference type="NCBI Taxonomy" id="14"/>
    <lineage>
        <taxon>Bacteria</taxon>
        <taxon>Pseudomonadati</taxon>
        <taxon>Dictyoglomota</taxon>
        <taxon>Dictyoglomia</taxon>
        <taxon>Dictyoglomales</taxon>
        <taxon>Dictyoglomaceae</taxon>
        <taxon>Dictyoglomus</taxon>
    </lineage>
</organism>
<comment type="caution">
    <text evidence="8">The sequence shown here is derived from an EMBL/GenBank/DDBJ whole genome shotgun (WGS) entry which is preliminary data.</text>
</comment>
<evidence type="ECO:0000256" key="2">
    <source>
        <dbReference type="ARBA" id="ARBA00022679"/>
    </source>
</evidence>
<dbReference type="Pfam" id="PF01938">
    <property type="entry name" value="TRAM"/>
    <property type="match status" value="1"/>
</dbReference>
<dbReference type="AlphaFoldDB" id="A0A7C3MJZ9"/>
<comment type="cofactor">
    <cofactor evidence="1">
        <name>Mg(2+)</name>
        <dbReference type="ChEBI" id="CHEBI:18420"/>
    </cofactor>
</comment>
<keyword evidence="6" id="KW-0472">Membrane</keyword>
<dbReference type="GO" id="GO:0004518">
    <property type="term" value="F:nuclease activity"/>
    <property type="evidence" value="ECO:0007669"/>
    <property type="project" value="UniProtKB-KW"/>
</dbReference>
<dbReference type="PANTHER" id="PTHR11603:SF147">
    <property type="entry name" value="MEMBRANE PROTEIN"/>
    <property type="match status" value="1"/>
</dbReference>
<feature type="transmembrane region" description="Helical" evidence="6">
    <location>
        <begin position="7"/>
        <end position="29"/>
    </location>
</feature>
<dbReference type="EMBL" id="DTIN01000014">
    <property type="protein sequence ID" value="HFX13469.1"/>
    <property type="molecule type" value="Genomic_DNA"/>
</dbReference>
<protein>
    <submittedName>
        <fullName evidence="8">TRAM domain-containing protein</fullName>
    </submittedName>
</protein>
<keyword evidence="2" id="KW-0808">Transferase</keyword>
<dbReference type="Pfam" id="PF13638">
    <property type="entry name" value="PIN_4"/>
    <property type="match status" value="1"/>
</dbReference>
<accession>A0A7C3MJZ9</accession>
<keyword evidence="4" id="KW-0378">Hydrolase</keyword>
<evidence type="ECO:0000259" key="7">
    <source>
        <dbReference type="PROSITE" id="PS50926"/>
    </source>
</evidence>
<dbReference type="InterPro" id="IPR002792">
    <property type="entry name" value="TRAM_dom"/>
</dbReference>